<organism evidence="4 5">
    <name type="scientific">Sphaerobolus stellatus (strain SS14)</name>
    <dbReference type="NCBI Taxonomy" id="990650"/>
    <lineage>
        <taxon>Eukaryota</taxon>
        <taxon>Fungi</taxon>
        <taxon>Dikarya</taxon>
        <taxon>Basidiomycota</taxon>
        <taxon>Agaricomycotina</taxon>
        <taxon>Agaricomycetes</taxon>
        <taxon>Phallomycetidae</taxon>
        <taxon>Geastrales</taxon>
        <taxon>Sphaerobolaceae</taxon>
        <taxon>Sphaerobolus</taxon>
    </lineage>
</organism>
<evidence type="ECO:0000256" key="2">
    <source>
        <dbReference type="SAM" id="MobiDB-lite"/>
    </source>
</evidence>
<keyword evidence="1" id="KW-0539">Nucleus</keyword>
<keyword evidence="1" id="KW-0238">DNA-binding</keyword>
<accession>A0A0C9U692</accession>
<dbReference type="GO" id="GO:0003677">
    <property type="term" value="F:DNA binding"/>
    <property type="evidence" value="ECO:0007669"/>
    <property type="project" value="UniProtKB-UniRule"/>
</dbReference>
<dbReference type="Gene3D" id="1.10.30.10">
    <property type="entry name" value="High mobility group box domain"/>
    <property type="match status" value="1"/>
</dbReference>
<reference evidence="4 5" key="1">
    <citation type="submission" date="2014-06" db="EMBL/GenBank/DDBJ databases">
        <title>Evolutionary Origins and Diversification of the Mycorrhizal Mutualists.</title>
        <authorList>
            <consortium name="DOE Joint Genome Institute"/>
            <consortium name="Mycorrhizal Genomics Consortium"/>
            <person name="Kohler A."/>
            <person name="Kuo A."/>
            <person name="Nagy L.G."/>
            <person name="Floudas D."/>
            <person name="Copeland A."/>
            <person name="Barry K.W."/>
            <person name="Cichocki N."/>
            <person name="Veneault-Fourrey C."/>
            <person name="LaButti K."/>
            <person name="Lindquist E.A."/>
            <person name="Lipzen A."/>
            <person name="Lundell T."/>
            <person name="Morin E."/>
            <person name="Murat C."/>
            <person name="Riley R."/>
            <person name="Ohm R."/>
            <person name="Sun H."/>
            <person name="Tunlid A."/>
            <person name="Henrissat B."/>
            <person name="Grigoriev I.V."/>
            <person name="Hibbett D.S."/>
            <person name="Martin F."/>
        </authorList>
    </citation>
    <scope>NUCLEOTIDE SEQUENCE [LARGE SCALE GENOMIC DNA]</scope>
    <source>
        <strain evidence="4 5">SS14</strain>
    </source>
</reference>
<feature type="compositionally biased region" description="Basic and acidic residues" evidence="2">
    <location>
        <begin position="128"/>
        <end position="142"/>
    </location>
</feature>
<evidence type="ECO:0000259" key="3">
    <source>
        <dbReference type="PROSITE" id="PS50118"/>
    </source>
</evidence>
<feature type="region of interest" description="Disordered" evidence="2">
    <location>
        <begin position="23"/>
        <end position="43"/>
    </location>
</feature>
<feature type="region of interest" description="Disordered" evidence="2">
    <location>
        <begin position="120"/>
        <end position="145"/>
    </location>
</feature>
<dbReference type="SUPFAM" id="SSF47095">
    <property type="entry name" value="HMG-box"/>
    <property type="match status" value="1"/>
</dbReference>
<dbReference type="PROSITE" id="PS50118">
    <property type="entry name" value="HMG_BOX_2"/>
    <property type="match status" value="1"/>
</dbReference>
<proteinExistence type="predicted"/>
<sequence>MPLINAYLTLDADTQADLRQRYHPAAPTSPQTPDRGTLSRNDIDRLRRPSNALLLFRNDLVEEFKADLENKIDLRDESAISRIASRRWGELSRFDKDTYYAMAAAENALTRIQDPNFKWRTGTLRTRPATEDPREVREKEKSQLNPELQWGLPVDAYLNAPLSSRKDSHHEASSDSSSRPGRQFGHHPVWHPYTADVSLNTGTQYTGNIGIQQRVGTSSQYNPGSPQYIPSYTQEQHNGQTPIWATEEHLISLMNRFNN</sequence>
<dbReference type="InterPro" id="IPR036910">
    <property type="entry name" value="HMG_box_dom_sf"/>
</dbReference>
<dbReference type="GO" id="GO:0005634">
    <property type="term" value="C:nucleus"/>
    <property type="evidence" value="ECO:0007669"/>
    <property type="project" value="UniProtKB-UniRule"/>
</dbReference>
<feature type="compositionally biased region" description="Basic and acidic residues" evidence="2">
    <location>
        <begin position="164"/>
        <end position="173"/>
    </location>
</feature>
<feature type="domain" description="HMG box" evidence="3">
    <location>
        <begin position="46"/>
        <end position="118"/>
    </location>
</feature>
<feature type="compositionally biased region" description="Polar residues" evidence="2">
    <location>
        <begin position="28"/>
        <end position="40"/>
    </location>
</feature>
<evidence type="ECO:0000256" key="1">
    <source>
        <dbReference type="PROSITE-ProRule" id="PRU00267"/>
    </source>
</evidence>
<gene>
    <name evidence="4" type="ORF">M422DRAFT_69101</name>
</gene>
<protein>
    <recommendedName>
        <fullName evidence="3">HMG box domain-containing protein</fullName>
    </recommendedName>
</protein>
<feature type="DNA-binding region" description="HMG box" evidence="1">
    <location>
        <begin position="46"/>
        <end position="118"/>
    </location>
</feature>
<feature type="region of interest" description="Disordered" evidence="2">
    <location>
        <begin position="164"/>
        <end position="189"/>
    </location>
</feature>
<keyword evidence="5" id="KW-1185">Reference proteome</keyword>
<evidence type="ECO:0000313" key="4">
    <source>
        <dbReference type="EMBL" id="KIJ38508.1"/>
    </source>
</evidence>
<evidence type="ECO:0000313" key="5">
    <source>
        <dbReference type="Proteomes" id="UP000054279"/>
    </source>
</evidence>
<dbReference type="HOGENOM" id="CLU_1074308_0_0_1"/>
<dbReference type="InterPro" id="IPR009071">
    <property type="entry name" value="HMG_box_dom"/>
</dbReference>
<dbReference type="EMBL" id="KN837160">
    <property type="protein sequence ID" value="KIJ38508.1"/>
    <property type="molecule type" value="Genomic_DNA"/>
</dbReference>
<dbReference type="Proteomes" id="UP000054279">
    <property type="component" value="Unassembled WGS sequence"/>
</dbReference>
<dbReference type="Pfam" id="PF09011">
    <property type="entry name" value="HMG_box_2"/>
    <property type="match status" value="1"/>
</dbReference>
<name>A0A0C9U692_SPHS4</name>
<dbReference type="AlphaFoldDB" id="A0A0C9U692"/>